<feature type="non-terminal residue" evidence="11">
    <location>
        <position position="1054"/>
    </location>
</feature>
<dbReference type="PANTHER" id="PTHR31651">
    <property type="match status" value="1"/>
</dbReference>
<feature type="transmembrane region" description="Helical" evidence="10">
    <location>
        <begin position="1033"/>
        <end position="1053"/>
    </location>
</feature>
<feature type="transmembrane region" description="Helical" evidence="10">
    <location>
        <begin position="678"/>
        <end position="696"/>
    </location>
</feature>
<dbReference type="GO" id="GO:0009734">
    <property type="term" value="P:auxin-activated signaling pathway"/>
    <property type="evidence" value="ECO:0007669"/>
    <property type="project" value="UniProtKB-KW"/>
</dbReference>
<keyword evidence="4" id="KW-0256">Endoplasmic reticulum</keyword>
<dbReference type="InterPro" id="IPR004776">
    <property type="entry name" value="Mem_transp_PIN-like"/>
</dbReference>
<comment type="caution">
    <text evidence="11">The sequence shown here is derived from an EMBL/GenBank/DDBJ whole genome shotgun (WGS) entry which is preliminary data.</text>
</comment>
<feature type="transmembrane region" description="Helical" evidence="10">
    <location>
        <begin position="393"/>
        <end position="416"/>
    </location>
</feature>
<feature type="transmembrane region" description="Helical" evidence="10">
    <location>
        <begin position="106"/>
        <end position="127"/>
    </location>
</feature>
<feature type="transmembrane region" description="Helical" evidence="10">
    <location>
        <begin position="531"/>
        <end position="548"/>
    </location>
</feature>
<feature type="transmembrane region" description="Helical" evidence="10">
    <location>
        <begin position="639"/>
        <end position="666"/>
    </location>
</feature>
<organism evidence="11 12">
    <name type="scientific">Mucuna pruriens</name>
    <name type="common">Velvet bean</name>
    <name type="synonym">Dolichos pruriens</name>
    <dbReference type="NCBI Taxonomy" id="157652"/>
    <lineage>
        <taxon>Eukaryota</taxon>
        <taxon>Viridiplantae</taxon>
        <taxon>Streptophyta</taxon>
        <taxon>Embryophyta</taxon>
        <taxon>Tracheophyta</taxon>
        <taxon>Spermatophyta</taxon>
        <taxon>Magnoliopsida</taxon>
        <taxon>eudicotyledons</taxon>
        <taxon>Gunneridae</taxon>
        <taxon>Pentapetalae</taxon>
        <taxon>rosids</taxon>
        <taxon>fabids</taxon>
        <taxon>Fabales</taxon>
        <taxon>Fabaceae</taxon>
        <taxon>Papilionoideae</taxon>
        <taxon>50 kb inversion clade</taxon>
        <taxon>NPAAA clade</taxon>
        <taxon>indigoferoid/millettioid clade</taxon>
        <taxon>Phaseoleae</taxon>
        <taxon>Mucuna</taxon>
    </lineage>
</organism>
<comment type="similarity">
    <text evidence="9">Belongs to the auxin efflux carrier (TC 2.A.69.2) family.</text>
</comment>
<feature type="transmembrane region" description="Helical" evidence="10">
    <location>
        <begin position="933"/>
        <end position="953"/>
    </location>
</feature>
<feature type="transmembrane region" description="Helical" evidence="10">
    <location>
        <begin position="293"/>
        <end position="314"/>
    </location>
</feature>
<reference evidence="11" key="1">
    <citation type="submission" date="2018-05" db="EMBL/GenBank/DDBJ databases">
        <title>Draft genome of Mucuna pruriens seed.</title>
        <authorList>
            <person name="Nnadi N.E."/>
            <person name="Vos R."/>
            <person name="Hasami M.H."/>
            <person name="Devisetty U.K."/>
            <person name="Aguiy J.C."/>
        </authorList>
    </citation>
    <scope>NUCLEOTIDE SEQUENCE [LARGE SCALE GENOMIC DNA]</scope>
    <source>
        <strain evidence="11">JCA_2017</strain>
    </source>
</reference>
<feature type="transmembrane region" description="Helical" evidence="10">
    <location>
        <begin position="965"/>
        <end position="985"/>
    </location>
</feature>
<evidence type="ECO:0000256" key="6">
    <source>
        <dbReference type="ARBA" id="ARBA00023136"/>
    </source>
</evidence>
<feature type="transmembrane region" description="Helical" evidence="10">
    <location>
        <begin position="1005"/>
        <end position="1026"/>
    </location>
</feature>
<evidence type="ECO:0000256" key="4">
    <source>
        <dbReference type="ARBA" id="ARBA00022824"/>
    </source>
</evidence>
<keyword evidence="6 10" id="KW-0472">Membrane</keyword>
<feature type="transmembrane region" description="Helical" evidence="10">
    <location>
        <begin position="6"/>
        <end position="30"/>
    </location>
</feature>
<accession>A0A371HK43</accession>
<dbReference type="AlphaFoldDB" id="A0A371HK43"/>
<dbReference type="Proteomes" id="UP000257109">
    <property type="component" value="Unassembled WGS sequence"/>
</dbReference>
<evidence type="ECO:0000256" key="8">
    <source>
        <dbReference type="ARBA" id="ARBA00025100"/>
    </source>
</evidence>
<dbReference type="Pfam" id="PF03547">
    <property type="entry name" value="Mem_trans"/>
    <property type="match status" value="3"/>
</dbReference>
<dbReference type="OrthoDB" id="191139at2759"/>
<protein>
    <submittedName>
        <fullName evidence="11">Protein PIN-LIKES 3</fullName>
    </submittedName>
</protein>
<keyword evidence="12" id="KW-1185">Reference proteome</keyword>
<keyword evidence="3 10" id="KW-0812">Transmembrane</keyword>
<dbReference type="EMBL" id="QJKJ01002388">
    <property type="protein sequence ID" value="RDY03082.1"/>
    <property type="molecule type" value="Genomic_DNA"/>
</dbReference>
<feature type="transmembrane region" description="Helical" evidence="10">
    <location>
        <begin position="326"/>
        <end position="346"/>
    </location>
</feature>
<evidence type="ECO:0000256" key="7">
    <source>
        <dbReference type="ARBA" id="ARBA00023294"/>
    </source>
</evidence>
<dbReference type="GO" id="GO:0005789">
    <property type="term" value="C:endoplasmic reticulum membrane"/>
    <property type="evidence" value="ECO:0007669"/>
    <property type="project" value="UniProtKB-SubCell"/>
</dbReference>
<feature type="transmembrane region" description="Helical" evidence="10">
    <location>
        <begin position="42"/>
        <end position="61"/>
    </location>
</feature>
<comment type="function">
    <text evidence="8">Involved in cellular auxin homeostasis by regulating auxin metabolism. Regulates intracellular auxin accumulation at the endoplasmic reticulum and thus auxin availability for nuclear auxin signaling.</text>
</comment>
<evidence type="ECO:0000313" key="12">
    <source>
        <dbReference type="Proteomes" id="UP000257109"/>
    </source>
</evidence>
<evidence type="ECO:0000256" key="5">
    <source>
        <dbReference type="ARBA" id="ARBA00022989"/>
    </source>
</evidence>
<comment type="subcellular location">
    <subcellularLocation>
        <location evidence="1">Endoplasmic reticulum membrane</location>
        <topology evidence="1">Multi-pass membrane protein</topology>
    </subcellularLocation>
</comment>
<dbReference type="GO" id="GO:0080162">
    <property type="term" value="P:endoplasmic reticulum to cytosol auxin transport"/>
    <property type="evidence" value="ECO:0007669"/>
    <property type="project" value="InterPro"/>
</dbReference>
<keyword evidence="7" id="KW-0927">Auxin signaling pathway</keyword>
<proteinExistence type="inferred from homology"/>
<gene>
    <name evidence="11" type="primary">PILS3</name>
    <name evidence="11" type="ORF">CR513_13373</name>
</gene>
<feature type="transmembrane region" description="Helical" evidence="10">
    <location>
        <begin position="495"/>
        <end position="519"/>
    </location>
</feature>
<sequence>MDFWKLFVVALMPVLKVLLITAVGTILAINRFNILGETARKNLNTMVFFVFSPTLVCSSLAETITLRNVVILWFMPLNILLTFIIGTILGLIVVKLTRVPHHLQGLVLGCCAAGNLGNLPIIIVPAVCKQSHSPFGDVNVCYKNALAYASLSMALGSIYIWSYAYNLVRLYSPKISNEVKVDDGSMIINPVCAIKTDPENPLTCSRGLPIETDEDRVKHFQIQCSVHDGQVDEVPKKKMIMKQLITLVQKVNLKVLFTPSTIGAIVGLIIGVVPQFRKLLIGDSAPLHVIEDSVVMLGYACIPAMTLLVGANLIKGLNGLGEHFPFIVGITVVRCVALPAIGVGIVKGAVHFGLIHPDPLYEFLLLLQFALPPAVSMSTITQLFGAGEGECSVIMFATYSCAAVSVTLWCTFFMWLKRKERNRINMDIWKLFVIALMPNVKVLLITLVGSILAINRFDILGETATKNMNTMVYYVLSPALAWSSLAKTITLRSMITLWFMPICIILTVIIGTALGWLLVKITRVPYHLRGLVMGCCAVGSILAWPYAFNIVRIYSTQVISNIVKVDEFTVNPTCETKSDPENLSKCSTQTLVTTEDRSHSNNCMNQLEIETVVPVGKMQLEGTISTYIDWSDKFHNMDFWKLFIVSFTSIMKLLLITALGAFLAHHRFNLLKQNARKHINAMVYFVFTPALIYSSMSNTITLRSMVMLWFMPFSILVTYVAGTVLGWLLIKIIRVPHHLHGLVLGCCAAGNLASLPLIVVPSLCKHRNSPFGDVAVCYRNGLAYASLSMAVGYTYAWSITFNVVRIYTPKTSNVCKVDESTVNPMSATETDPENLLKCPCGALVMAKDIAKPNGGMDQPQIECKVPDGQAKVPEKLKIMKQLKILADKINNMKILIAPSTMAAILGLTIGVVPQFRELLVGDSALFHVVQDSITMLGDASVPAMVLLLGANLVEGLKGVRKQLPLIVGIIMVKFVALPAIGIGIVKGAVHFKLIHPDPLYQFVLLLQYALPPAIVMSTMTQMFGVGEGECSTIMLATYSCAAIMLTLWCTMFMW</sequence>
<evidence type="ECO:0000313" key="11">
    <source>
        <dbReference type="EMBL" id="RDY03082.1"/>
    </source>
</evidence>
<keyword evidence="5 10" id="KW-1133">Transmembrane helix</keyword>
<evidence type="ECO:0000256" key="10">
    <source>
        <dbReference type="SAM" id="Phobius"/>
    </source>
</evidence>
<keyword evidence="2" id="KW-0813">Transport</keyword>
<feature type="transmembrane region" description="Helical" evidence="10">
    <location>
        <begin position="428"/>
        <end position="452"/>
    </location>
</feature>
<dbReference type="STRING" id="157652.A0A371HK43"/>
<feature type="transmembrane region" description="Helical" evidence="10">
    <location>
        <begin position="742"/>
        <end position="763"/>
    </location>
</feature>
<dbReference type="PANTHER" id="PTHR31651:SF44">
    <property type="entry name" value="AUXIN EFFLUX CARRIER FAMILY PROTEIN"/>
    <property type="match status" value="1"/>
</dbReference>
<name>A0A371HK43_MUCPR</name>
<feature type="transmembrane region" description="Helical" evidence="10">
    <location>
        <begin position="147"/>
        <end position="168"/>
    </location>
</feature>
<feature type="transmembrane region" description="Helical" evidence="10">
    <location>
        <begin position="894"/>
        <end position="913"/>
    </location>
</feature>
<evidence type="ECO:0000256" key="3">
    <source>
        <dbReference type="ARBA" id="ARBA00022692"/>
    </source>
</evidence>
<feature type="transmembrane region" description="Helical" evidence="10">
    <location>
        <begin position="708"/>
        <end position="730"/>
    </location>
</feature>
<evidence type="ECO:0000256" key="2">
    <source>
        <dbReference type="ARBA" id="ARBA00022448"/>
    </source>
</evidence>
<dbReference type="InterPro" id="IPR045033">
    <property type="entry name" value="PILS1/3/4/5/7"/>
</dbReference>
<feature type="transmembrane region" description="Helical" evidence="10">
    <location>
        <begin position="251"/>
        <end position="273"/>
    </location>
</feature>
<evidence type="ECO:0000256" key="9">
    <source>
        <dbReference type="ARBA" id="ARBA00025752"/>
    </source>
</evidence>
<evidence type="ECO:0000256" key="1">
    <source>
        <dbReference type="ARBA" id="ARBA00004477"/>
    </source>
</evidence>
<feature type="transmembrane region" description="Helical" evidence="10">
    <location>
        <begin position="73"/>
        <end position="94"/>
    </location>
</feature>
<feature type="transmembrane region" description="Helical" evidence="10">
    <location>
        <begin position="783"/>
        <end position="804"/>
    </location>
</feature>